<evidence type="ECO:0000313" key="3">
    <source>
        <dbReference type="Proteomes" id="UP000017118"/>
    </source>
</evidence>
<dbReference type="KEGG" id="csb:CLSA_c36100"/>
<dbReference type="PATRIC" id="fig|1345695.10.peg.1301"/>
<feature type="coiled-coil region" evidence="1">
    <location>
        <begin position="109"/>
        <end position="136"/>
    </location>
</feature>
<dbReference type="OrthoDB" id="5241828at2"/>
<keyword evidence="3" id="KW-1185">Reference proteome</keyword>
<name>U5MY57_CLOSA</name>
<reference evidence="2 3" key="1">
    <citation type="journal article" date="2013" name="Genome Announc.">
        <title>Complete Genome Sequence of the Solvent Producer Clostridium saccharobutylicum NCP262 (DSM 13864).</title>
        <authorList>
            <person name="Poehlein A."/>
            <person name="Hartwich K."/>
            <person name="Krabben P."/>
            <person name="Ehrenreich A."/>
            <person name="Liebl W."/>
            <person name="Durre P."/>
            <person name="Gottschalk G."/>
            <person name="Daniel R."/>
        </authorList>
    </citation>
    <scope>NUCLEOTIDE SEQUENCE [LARGE SCALE GENOMIC DNA]</scope>
    <source>
        <strain evidence="2">DSM 13864</strain>
    </source>
</reference>
<protein>
    <submittedName>
        <fullName evidence="2">Uncharacterized protein</fullName>
    </submittedName>
</protein>
<gene>
    <name evidence="2" type="ORF">CLSA_c36100</name>
</gene>
<organism evidence="2 3">
    <name type="scientific">Clostridium saccharobutylicum DSM 13864</name>
    <dbReference type="NCBI Taxonomy" id="1345695"/>
    <lineage>
        <taxon>Bacteria</taxon>
        <taxon>Bacillati</taxon>
        <taxon>Bacillota</taxon>
        <taxon>Clostridia</taxon>
        <taxon>Eubacteriales</taxon>
        <taxon>Clostridiaceae</taxon>
        <taxon>Clostridium</taxon>
    </lineage>
</organism>
<evidence type="ECO:0000313" key="2">
    <source>
        <dbReference type="EMBL" id="AGX44571.1"/>
    </source>
</evidence>
<dbReference type="EMBL" id="CP006721">
    <property type="protein sequence ID" value="AGX44571.1"/>
    <property type="molecule type" value="Genomic_DNA"/>
</dbReference>
<dbReference type="GeneID" id="55475929"/>
<dbReference type="HOGENOM" id="CLU_1276630_0_0_9"/>
<dbReference type="Proteomes" id="UP000017118">
    <property type="component" value="Chromosome"/>
</dbReference>
<dbReference type="eggNOG" id="COG0247">
    <property type="taxonomic scope" value="Bacteria"/>
</dbReference>
<accession>U5MY57</accession>
<sequence>MASVFFPSCKARAAYKETSQKLAQYIKNKFDIEPIGCCKINNPKLTQDDTAIILCLNCARVIEANANYKNIEFVWEIIDKDKDFVFPDYNGQKMIIQDCHVGKGRKNVQDAVRSLMKKMNIEIVELEKNYDDAEHCASYEIIGYHRDRPMTKEEQKEYFTKRYKDITTDIVVSYCKYCNDGVNMSDKKGLHILELLFPND</sequence>
<dbReference type="RefSeq" id="WP_022748095.1">
    <property type="nucleotide sequence ID" value="NC_022571.1"/>
</dbReference>
<dbReference type="AlphaFoldDB" id="U5MY57"/>
<proteinExistence type="predicted"/>
<keyword evidence="1" id="KW-0175">Coiled coil</keyword>
<evidence type="ECO:0000256" key="1">
    <source>
        <dbReference type="SAM" id="Coils"/>
    </source>
</evidence>